<dbReference type="InterPro" id="IPR053056">
    <property type="entry name" value="Lipid_Metab_Assoc_Protein"/>
</dbReference>
<dbReference type="InterPro" id="IPR018626">
    <property type="entry name" value="LCHN/Anr2"/>
</dbReference>
<keyword evidence="4" id="KW-1185">Reference proteome</keyword>
<dbReference type="GeneID" id="27724930"/>
<proteinExistence type="predicted"/>
<gene>
    <name evidence="3" type="ORF">SAPIO_CDS5858</name>
</gene>
<dbReference type="OrthoDB" id="2152680at2759"/>
<organism evidence="3 4">
    <name type="scientific">Pseudallescheria apiosperma</name>
    <name type="common">Scedosporium apiospermum</name>
    <dbReference type="NCBI Taxonomy" id="563466"/>
    <lineage>
        <taxon>Eukaryota</taxon>
        <taxon>Fungi</taxon>
        <taxon>Dikarya</taxon>
        <taxon>Ascomycota</taxon>
        <taxon>Pezizomycotina</taxon>
        <taxon>Sordariomycetes</taxon>
        <taxon>Hypocreomycetidae</taxon>
        <taxon>Microascales</taxon>
        <taxon>Microascaceae</taxon>
        <taxon>Scedosporium</taxon>
    </lineage>
</organism>
<evidence type="ECO:0000313" key="3">
    <source>
        <dbReference type="EMBL" id="KEZ42615.1"/>
    </source>
</evidence>
<evidence type="ECO:0000313" key="4">
    <source>
        <dbReference type="Proteomes" id="UP000028545"/>
    </source>
</evidence>
<feature type="domain" description="DUF4484" evidence="2">
    <location>
        <begin position="412"/>
        <end position="603"/>
    </location>
</feature>
<comment type="caution">
    <text evidence="3">The sequence shown here is derived from an EMBL/GenBank/DDBJ whole genome shotgun (WGS) entry which is preliminary data.</text>
</comment>
<accession>A0A084G5K3</accession>
<dbReference type="PANTHER" id="PTHR28153:SF1">
    <property type="entry name" value="DUF4484 DOMAIN-CONTAINING PROTEIN"/>
    <property type="match status" value="1"/>
</dbReference>
<dbReference type="AlphaFoldDB" id="A0A084G5K3"/>
<name>A0A084G5K3_PSEDA</name>
<feature type="compositionally biased region" description="Polar residues" evidence="1">
    <location>
        <begin position="167"/>
        <end position="183"/>
    </location>
</feature>
<dbReference type="InterPro" id="IPR028115">
    <property type="entry name" value="DUF4484"/>
</dbReference>
<feature type="compositionally biased region" description="Polar residues" evidence="1">
    <location>
        <begin position="378"/>
        <end position="398"/>
    </location>
</feature>
<dbReference type="PANTHER" id="PTHR28153">
    <property type="entry name" value="PROTEIN, PUTATIVE-RELATED"/>
    <property type="match status" value="1"/>
</dbReference>
<protein>
    <recommendedName>
        <fullName evidence="2">DUF4484 domain-containing protein</fullName>
    </recommendedName>
</protein>
<feature type="region of interest" description="Disordered" evidence="1">
    <location>
        <begin position="377"/>
        <end position="398"/>
    </location>
</feature>
<evidence type="ECO:0000259" key="2">
    <source>
        <dbReference type="Pfam" id="PF14831"/>
    </source>
</evidence>
<feature type="region of interest" description="Disordered" evidence="1">
    <location>
        <begin position="277"/>
        <end position="300"/>
    </location>
</feature>
<feature type="region of interest" description="Disordered" evidence="1">
    <location>
        <begin position="155"/>
        <end position="195"/>
    </location>
</feature>
<dbReference type="GO" id="GO:0005811">
    <property type="term" value="C:lipid droplet"/>
    <property type="evidence" value="ECO:0007669"/>
    <property type="project" value="TreeGrafter"/>
</dbReference>
<sequence>MARTTTGTSAHTSAHTSNSLLDLPPISALFLIDFDVKAGYTIAWKRSIPGLELEGVVEYKSLPSGLHSVKDDLIYFIHEAGHAGVSAFINVPCDEEEARHARMIAVGVLVPLSFGRLGRAWRHAEALKDMAAKLAVDRKRTTILEAYWERCKSSADTKAPTHRTDETPITSPTVPLHSIPSNRSKGHSRNRSASDGVIFQPDHTLSKYHPARSLTALLDAFGPLIFPIHRAAMLRKRILISCHAPVHEVCNFEQAPTHRLRPLFTIGVHDIPSLVASTARQRQQPGEGDDDATLREDDGSSGWIACTTDSILAMKETLWDVLITMPPPFSANAQTKVWPTVECPGKKPVKATQRDLRRFRALKAGLARLGAVARPISSHGTTQSQASLDIRPSTSGTTVVEDECDEALDKIVQPPTWAELAYGGFMWWASAGEQHRSYEHDEAVHDASLLADWAPLPATGSIANLQSPGILQDPMTASIPSLNQGREDTHEDGGARVELAVIAFFHRLTIDILTVIGDAVEADDTPYTDDDSDNGDAEALLLARDEDEESRPVRIDSTAFELMGLDVWNPSDAEFIQEIARVYFDRSVRVEGKGIEVCGLRVC</sequence>
<dbReference type="KEGG" id="sapo:SAPIO_CDS5858"/>
<reference evidence="3 4" key="1">
    <citation type="journal article" date="2014" name="Genome Announc.">
        <title>Draft genome sequence of the pathogenic fungus Scedosporium apiospermum.</title>
        <authorList>
            <person name="Vandeputte P."/>
            <person name="Ghamrawi S."/>
            <person name="Rechenmann M."/>
            <person name="Iltis A."/>
            <person name="Giraud S."/>
            <person name="Fleury M."/>
            <person name="Thornton C."/>
            <person name="Delhaes L."/>
            <person name="Meyer W."/>
            <person name="Papon N."/>
            <person name="Bouchara J.P."/>
        </authorList>
    </citation>
    <scope>NUCLEOTIDE SEQUENCE [LARGE SCALE GENOMIC DNA]</scope>
    <source>
        <strain evidence="3 4">IHEM 14462</strain>
    </source>
</reference>
<dbReference type="HOGENOM" id="CLU_019791_0_0_1"/>
<dbReference type="EMBL" id="JOWA01000099">
    <property type="protein sequence ID" value="KEZ42615.1"/>
    <property type="molecule type" value="Genomic_DNA"/>
</dbReference>
<dbReference type="Pfam" id="PF14831">
    <property type="entry name" value="DUF4484"/>
    <property type="match status" value="1"/>
</dbReference>
<evidence type="ECO:0000256" key="1">
    <source>
        <dbReference type="SAM" id="MobiDB-lite"/>
    </source>
</evidence>
<dbReference type="VEuPathDB" id="FungiDB:SAPIO_CDS5858"/>
<dbReference type="Proteomes" id="UP000028545">
    <property type="component" value="Unassembled WGS sequence"/>
</dbReference>
<dbReference type="OMA" id="GYTIVWK"/>
<dbReference type="Pfam" id="PF09804">
    <property type="entry name" value="DENND11"/>
    <property type="match status" value="2"/>
</dbReference>
<dbReference type="RefSeq" id="XP_016642414.1">
    <property type="nucleotide sequence ID" value="XM_016788098.1"/>
</dbReference>